<evidence type="ECO:0000313" key="2">
    <source>
        <dbReference type="Proteomes" id="UP000610846"/>
    </source>
</evidence>
<dbReference type="EMBL" id="JACYHB010000002">
    <property type="protein sequence ID" value="MBD8078063.1"/>
    <property type="molecule type" value="Genomic_DNA"/>
</dbReference>
<dbReference type="Pfam" id="PF13578">
    <property type="entry name" value="Methyltransf_24"/>
    <property type="match status" value="1"/>
</dbReference>
<keyword evidence="1" id="KW-0808">Transferase</keyword>
<dbReference type="GO" id="GO:0008168">
    <property type="term" value="F:methyltransferase activity"/>
    <property type="evidence" value="ECO:0007669"/>
    <property type="project" value="UniProtKB-KW"/>
</dbReference>
<dbReference type="SUPFAM" id="SSF53335">
    <property type="entry name" value="S-adenosyl-L-methionine-dependent methyltransferases"/>
    <property type="match status" value="1"/>
</dbReference>
<dbReference type="RefSeq" id="WP_191827654.1">
    <property type="nucleotide sequence ID" value="NZ_JACYHB010000002.1"/>
</dbReference>
<sequence>MTVDAASARVAAVRSVVGRARRGLSPAPFEGARDLPTMLASEEVDLLYLLARDSLGGAGDVVELGTFLGGSTVAIGRGLQDRDEGPGHVRVHTYDTFVQEAWPEFGVAADEDVLPRWERLVGPVRSLVDVHPGRVGGSEPIPLPGGPVDLLFVDLVKHAEAITPVMHDFLARTRPGSVVVHQDMFHWGSPWVLVTVEAMWDRCEFVGHVARASGVLVVTRPLAVSARAVDWGAIAPAAQLSMIDSLAERFTHPTLRGSIDAAAVYLARLHDPTTYRRRLARARAASPGPRVARYLDEIEATDDRGALAPPDHADPVPAS</sequence>
<accession>A0A927G7B1</accession>
<protein>
    <submittedName>
        <fullName evidence="1">Class I SAM-dependent methyltransferase</fullName>
    </submittedName>
</protein>
<keyword evidence="1" id="KW-0489">Methyltransferase</keyword>
<organism evidence="1 2">
    <name type="scientific">Cellulosimicrobium arenosum</name>
    <dbReference type="NCBI Taxonomy" id="2708133"/>
    <lineage>
        <taxon>Bacteria</taxon>
        <taxon>Bacillati</taxon>
        <taxon>Actinomycetota</taxon>
        <taxon>Actinomycetes</taxon>
        <taxon>Micrococcales</taxon>
        <taxon>Promicromonosporaceae</taxon>
        <taxon>Cellulosimicrobium</taxon>
    </lineage>
</organism>
<dbReference type="Proteomes" id="UP000610846">
    <property type="component" value="Unassembled WGS sequence"/>
</dbReference>
<dbReference type="InterPro" id="IPR029063">
    <property type="entry name" value="SAM-dependent_MTases_sf"/>
</dbReference>
<comment type="caution">
    <text evidence="1">The sequence shown here is derived from an EMBL/GenBank/DDBJ whole genome shotgun (WGS) entry which is preliminary data.</text>
</comment>
<dbReference type="Gene3D" id="3.40.50.150">
    <property type="entry name" value="Vaccinia Virus protein VP39"/>
    <property type="match status" value="1"/>
</dbReference>
<name>A0A927G7B1_9MICO</name>
<reference evidence="1" key="1">
    <citation type="journal article" date="2018" name="Curr. Microbiol.">
        <title>Cellulosimicrobium arenosum sp. nov., Isolated from Marine Sediment Sand.</title>
        <authorList>
            <person name="Oh M."/>
            <person name="Kim J.H."/>
            <person name="Yoon J.H."/>
            <person name="Schumann P."/>
            <person name="Kim W."/>
        </authorList>
    </citation>
    <scope>NUCLEOTIDE SEQUENCE</scope>
    <source>
        <strain evidence="1">KCTC 49039</strain>
    </source>
</reference>
<evidence type="ECO:0000313" key="1">
    <source>
        <dbReference type="EMBL" id="MBD8078063.1"/>
    </source>
</evidence>
<reference evidence="1" key="2">
    <citation type="submission" date="2020-09" db="EMBL/GenBank/DDBJ databases">
        <authorList>
            <person name="Yu Y."/>
        </authorList>
    </citation>
    <scope>NUCLEOTIDE SEQUENCE</scope>
    <source>
        <strain evidence="1">KCTC 49039</strain>
    </source>
</reference>
<gene>
    <name evidence="1" type="ORF">IF651_03195</name>
</gene>
<dbReference type="GO" id="GO:0032259">
    <property type="term" value="P:methylation"/>
    <property type="evidence" value="ECO:0007669"/>
    <property type="project" value="UniProtKB-KW"/>
</dbReference>
<dbReference type="AlphaFoldDB" id="A0A927G7B1"/>
<keyword evidence="2" id="KW-1185">Reference proteome</keyword>
<proteinExistence type="predicted"/>